<dbReference type="InterPro" id="IPR005135">
    <property type="entry name" value="Endo/exonuclease/phosphatase"/>
</dbReference>
<reference evidence="4" key="2">
    <citation type="submission" date="2012-11" db="EMBL/GenBank/DDBJ databases">
        <authorList>
            <person name="Kuo A."/>
            <person name="Curtis B.A."/>
            <person name="Tanifuji G."/>
            <person name="Burki F."/>
            <person name="Gruber A."/>
            <person name="Irimia M."/>
            <person name="Maruyama S."/>
            <person name="Arias M.C."/>
            <person name="Ball S.G."/>
            <person name="Gile G.H."/>
            <person name="Hirakawa Y."/>
            <person name="Hopkins J.F."/>
            <person name="Rensing S.A."/>
            <person name="Schmutz J."/>
            <person name="Symeonidi A."/>
            <person name="Elias M."/>
            <person name="Eveleigh R.J."/>
            <person name="Herman E.K."/>
            <person name="Klute M.J."/>
            <person name="Nakayama T."/>
            <person name="Obornik M."/>
            <person name="Reyes-Prieto A."/>
            <person name="Armbrust E.V."/>
            <person name="Aves S.J."/>
            <person name="Beiko R.G."/>
            <person name="Coutinho P."/>
            <person name="Dacks J.B."/>
            <person name="Durnford D.G."/>
            <person name="Fast N.M."/>
            <person name="Green B.R."/>
            <person name="Grisdale C."/>
            <person name="Hempe F."/>
            <person name="Henrissat B."/>
            <person name="Hoppner M.P."/>
            <person name="Ishida K.-I."/>
            <person name="Kim E."/>
            <person name="Koreny L."/>
            <person name="Kroth P.G."/>
            <person name="Liu Y."/>
            <person name="Malik S.-B."/>
            <person name="Maier U.G."/>
            <person name="McRose D."/>
            <person name="Mock T."/>
            <person name="Neilson J.A."/>
            <person name="Onodera N.T."/>
            <person name="Poole A.M."/>
            <person name="Pritham E.J."/>
            <person name="Richards T.A."/>
            <person name="Rocap G."/>
            <person name="Roy S.W."/>
            <person name="Sarai C."/>
            <person name="Schaack S."/>
            <person name="Shirato S."/>
            <person name="Slamovits C.H."/>
            <person name="Spencer D.F."/>
            <person name="Suzuki S."/>
            <person name="Worden A.Z."/>
            <person name="Zauner S."/>
            <person name="Barry K."/>
            <person name="Bell C."/>
            <person name="Bharti A.K."/>
            <person name="Crow J.A."/>
            <person name="Grimwood J."/>
            <person name="Kramer R."/>
            <person name="Lindquist E."/>
            <person name="Lucas S."/>
            <person name="Salamov A."/>
            <person name="McFadden G.I."/>
            <person name="Lane C.E."/>
            <person name="Keeling P.J."/>
            <person name="Gray M.W."/>
            <person name="Grigoriev I.V."/>
            <person name="Archibald J.M."/>
        </authorList>
    </citation>
    <scope>NUCLEOTIDE SEQUENCE</scope>
    <source>
        <strain evidence="4">CCMP2712</strain>
    </source>
</reference>
<reference evidence="3" key="3">
    <citation type="submission" date="2015-06" db="UniProtKB">
        <authorList>
            <consortium name="EnsemblProtists"/>
        </authorList>
    </citation>
    <scope>IDENTIFICATION</scope>
</reference>
<protein>
    <recommendedName>
        <fullName evidence="1">Endonuclease/exonuclease/phosphatase domain-containing protein</fullName>
    </recommendedName>
</protein>
<proteinExistence type="predicted"/>
<gene>
    <name evidence="2" type="ORF">GUITHDRAFT_133627</name>
</gene>
<organism evidence="2">
    <name type="scientific">Guillardia theta (strain CCMP2712)</name>
    <name type="common">Cryptophyte</name>
    <dbReference type="NCBI Taxonomy" id="905079"/>
    <lineage>
        <taxon>Eukaryota</taxon>
        <taxon>Cryptophyceae</taxon>
        <taxon>Pyrenomonadales</taxon>
        <taxon>Geminigeraceae</taxon>
        <taxon>Guillardia</taxon>
    </lineage>
</organism>
<dbReference type="OrthoDB" id="2866996at2759"/>
<dbReference type="OMA" id="YIFATTH"/>
<feature type="domain" description="Endonuclease/exonuclease/phosphatase" evidence="1">
    <location>
        <begin position="28"/>
        <end position="172"/>
    </location>
</feature>
<dbReference type="HOGENOM" id="CLU_1191842_0_0_1"/>
<dbReference type="InterPro" id="IPR050410">
    <property type="entry name" value="CCR4/nocturin_mRNA_transcr"/>
</dbReference>
<dbReference type="PaxDb" id="55529-EKX52559"/>
<accession>L1JW41</accession>
<dbReference type="RefSeq" id="XP_005839539.1">
    <property type="nucleotide sequence ID" value="XM_005839482.1"/>
</dbReference>
<evidence type="ECO:0000313" key="4">
    <source>
        <dbReference type="Proteomes" id="UP000011087"/>
    </source>
</evidence>
<dbReference type="EMBL" id="JH992972">
    <property type="protein sequence ID" value="EKX52559.1"/>
    <property type="molecule type" value="Genomic_DNA"/>
</dbReference>
<dbReference type="Proteomes" id="UP000011087">
    <property type="component" value="Unassembled WGS sequence"/>
</dbReference>
<evidence type="ECO:0000259" key="1">
    <source>
        <dbReference type="Pfam" id="PF03372"/>
    </source>
</evidence>
<dbReference type="AlphaFoldDB" id="L1JW41"/>
<dbReference type="GO" id="GO:0000175">
    <property type="term" value="F:3'-5'-RNA exonuclease activity"/>
    <property type="evidence" value="ECO:0007669"/>
    <property type="project" value="TreeGrafter"/>
</dbReference>
<dbReference type="SUPFAM" id="SSF56219">
    <property type="entry name" value="DNase I-like"/>
    <property type="match status" value="1"/>
</dbReference>
<reference evidence="2 4" key="1">
    <citation type="journal article" date="2012" name="Nature">
        <title>Algal genomes reveal evolutionary mosaicism and the fate of nucleomorphs.</title>
        <authorList>
            <consortium name="DOE Joint Genome Institute"/>
            <person name="Curtis B.A."/>
            <person name="Tanifuji G."/>
            <person name="Burki F."/>
            <person name="Gruber A."/>
            <person name="Irimia M."/>
            <person name="Maruyama S."/>
            <person name="Arias M.C."/>
            <person name="Ball S.G."/>
            <person name="Gile G.H."/>
            <person name="Hirakawa Y."/>
            <person name="Hopkins J.F."/>
            <person name="Kuo A."/>
            <person name="Rensing S.A."/>
            <person name="Schmutz J."/>
            <person name="Symeonidi A."/>
            <person name="Elias M."/>
            <person name="Eveleigh R.J."/>
            <person name="Herman E.K."/>
            <person name="Klute M.J."/>
            <person name="Nakayama T."/>
            <person name="Obornik M."/>
            <person name="Reyes-Prieto A."/>
            <person name="Armbrust E.V."/>
            <person name="Aves S.J."/>
            <person name="Beiko R.G."/>
            <person name="Coutinho P."/>
            <person name="Dacks J.B."/>
            <person name="Durnford D.G."/>
            <person name="Fast N.M."/>
            <person name="Green B.R."/>
            <person name="Grisdale C.J."/>
            <person name="Hempel F."/>
            <person name="Henrissat B."/>
            <person name="Hoppner M.P."/>
            <person name="Ishida K."/>
            <person name="Kim E."/>
            <person name="Koreny L."/>
            <person name="Kroth P.G."/>
            <person name="Liu Y."/>
            <person name="Malik S.B."/>
            <person name="Maier U.G."/>
            <person name="McRose D."/>
            <person name="Mock T."/>
            <person name="Neilson J.A."/>
            <person name="Onodera N.T."/>
            <person name="Poole A.M."/>
            <person name="Pritham E.J."/>
            <person name="Richards T.A."/>
            <person name="Rocap G."/>
            <person name="Roy S.W."/>
            <person name="Sarai C."/>
            <person name="Schaack S."/>
            <person name="Shirato S."/>
            <person name="Slamovits C.H."/>
            <person name="Spencer D.F."/>
            <person name="Suzuki S."/>
            <person name="Worden A.Z."/>
            <person name="Zauner S."/>
            <person name="Barry K."/>
            <person name="Bell C."/>
            <person name="Bharti A.K."/>
            <person name="Crow J.A."/>
            <person name="Grimwood J."/>
            <person name="Kramer R."/>
            <person name="Lindquist E."/>
            <person name="Lucas S."/>
            <person name="Salamov A."/>
            <person name="McFadden G.I."/>
            <person name="Lane C.E."/>
            <person name="Keeling P.J."/>
            <person name="Gray M.W."/>
            <person name="Grigoriev I.V."/>
            <person name="Archibald J.M."/>
        </authorList>
    </citation>
    <scope>NUCLEOTIDE SEQUENCE</scope>
    <source>
        <strain evidence="2 4">CCMP2712</strain>
    </source>
</reference>
<dbReference type="PANTHER" id="PTHR12121:SF36">
    <property type="entry name" value="ENDONUCLEASE_EXONUCLEASE_PHOSPHATASE DOMAIN-CONTAINING PROTEIN"/>
    <property type="match status" value="1"/>
</dbReference>
<dbReference type="PANTHER" id="PTHR12121">
    <property type="entry name" value="CARBON CATABOLITE REPRESSOR PROTEIN 4"/>
    <property type="match status" value="1"/>
</dbReference>
<evidence type="ECO:0000313" key="3">
    <source>
        <dbReference type="EnsemblProtists" id="EKX52559"/>
    </source>
</evidence>
<name>L1JW41_GUITC</name>
<dbReference type="GeneID" id="17309332"/>
<dbReference type="eggNOG" id="KOG2338">
    <property type="taxonomic scope" value="Eukaryota"/>
</dbReference>
<dbReference type="Pfam" id="PF03372">
    <property type="entry name" value="Exo_endo_phos"/>
    <property type="match status" value="1"/>
</dbReference>
<dbReference type="KEGG" id="gtt:GUITHDRAFT_133627"/>
<sequence>MLAQCYTRSEFFPNVQPKAELKWNRRGPKIVDEILRYAPDVVCLQECDCWDDFLLAKMQSNGFFGIWKQKSGKKDGVAILWKTEKFNLIRQDSVEYNLKGGVGIMAMLQPKPDAGQDTSPAFCVANTHLFWNPEMEYIKLKQAQIYLSRISDFAAGASCVVCGDLNSMPSSDCYSLFISGKVTHTYTPVVSDDEVSGQVQGGGETTTEVFSSPLELTSAYDPPPVPSFYKRLQ</sequence>
<dbReference type="Gene3D" id="3.60.10.10">
    <property type="entry name" value="Endonuclease/exonuclease/phosphatase"/>
    <property type="match status" value="1"/>
</dbReference>
<dbReference type="InterPro" id="IPR036691">
    <property type="entry name" value="Endo/exonu/phosph_ase_sf"/>
</dbReference>
<keyword evidence="4" id="KW-1185">Reference proteome</keyword>
<dbReference type="EnsemblProtists" id="EKX52559">
    <property type="protein sequence ID" value="EKX52559"/>
    <property type="gene ID" value="GUITHDRAFT_133627"/>
</dbReference>
<evidence type="ECO:0000313" key="2">
    <source>
        <dbReference type="EMBL" id="EKX52559.1"/>
    </source>
</evidence>